<dbReference type="VEuPathDB" id="VectorBase:AAEL011103"/>
<dbReference type="InterPro" id="IPR055148">
    <property type="entry name" value="ZW10_C_2"/>
</dbReference>
<dbReference type="GO" id="GO:0051301">
    <property type="term" value="P:cell division"/>
    <property type="evidence" value="ECO:0007669"/>
    <property type="project" value="UniProtKB-KW"/>
</dbReference>
<evidence type="ECO:0000256" key="10">
    <source>
        <dbReference type="ARBA" id="ARBA00023242"/>
    </source>
</evidence>
<evidence type="ECO:0000256" key="1">
    <source>
        <dbReference type="ARBA" id="ARBA00004123"/>
    </source>
</evidence>
<reference evidence="19 20" key="1">
    <citation type="submission" date="2017-06" db="EMBL/GenBank/DDBJ databases">
        <title>Aedes aegypti genome working group (AGWG) sequencing and assembly.</title>
        <authorList>
            <consortium name="Aedes aegypti Genome Working Group (AGWG)"/>
            <person name="Matthews B.J."/>
        </authorList>
    </citation>
    <scope>NUCLEOTIDE SEQUENCE [LARGE SCALE GENOMIC DNA]</scope>
    <source>
        <strain evidence="19 20">LVP_AGWG</strain>
    </source>
</reference>
<evidence type="ECO:0000256" key="6">
    <source>
        <dbReference type="ARBA" id="ARBA00022490"/>
    </source>
</evidence>
<evidence type="ECO:0000256" key="15">
    <source>
        <dbReference type="ARBA" id="ARBA00080245"/>
    </source>
</evidence>
<comment type="similarity">
    <text evidence="4">Belongs to the ZW10 family.</text>
</comment>
<dbReference type="GO" id="GO:0005737">
    <property type="term" value="C:cytoplasm"/>
    <property type="evidence" value="ECO:0007669"/>
    <property type="project" value="UniProtKB-SubCell"/>
</dbReference>
<name>A0A1S4FSJ1_AEDAE</name>
<dbReference type="Gene3D" id="1.10.357.150">
    <property type="match status" value="1"/>
</dbReference>
<dbReference type="EnsemblMetazoa" id="AAEL011103-RA">
    <property type="protein sequence ID" value="AAEL011103-PA"/>
    <property type="gene ID" value="AAEL011103"/>
</dbReference>
<evidence type="ECO:0000256" key="9">
    <source>
        <dbReference type="ARBA" id="ARBA00022838"/>
    </source>
</evidence>
<dbReference type="InterPro" id="IPR046362">
    <property type="entry name" value="Zw10/DSL1_C_sf"/>
</dbReference>
<evidence type="ECO:0000256" key="14">
    <source>
        <dbReference type="ARBA" id="ARBA00072518"/>
    </source>
</evidence>
<keyword evidence="8" id="KW-0498">Mitosis</keyword>
<evidence type="ECO:0000313" key="20">
    <source>
        <dbReference type="Proteomes" id="UP000008820"/>
    </source>
</evidence>
<dbReference type="AlphaFoldDB" id="A0A1S4FSJ1"/>
<feature type="domain" description="Centromere/kinetochore protein zw10 C-terminal" evidence="17">
    <location>
        <begin position="410"/>
        <end position="528"/>
    </location>
</feature>
<dbReference type="OrthoDB" id="534815at2759"/>
<dbReference type="FunFam" id="1.10.357.150:FF:000003">
    <property type="entry name" value="Centromere/kinetochore protein zw10"/>
    <property type="match status" value="1"/>
</dbReference>
<dbReference type="GO" id="GO:0007094">
    <property type="term" value="P:mitotic spindle assembly checkpoint signaling"/>
    <property type="evidence" value="ECO:0007669"/>
    <property type="project" value="TreeGrafter"/>
</dbReference>
<dbReference type="Proteomes" id="UP000008820">
    <property type="component" value="Chromosome 2"/>
</dbReference>
<dbReference type="GO" id="GO:0005634">
    <property type="term" value="C:nucleus"/>
    <property type="evidence" value="ECO:0007669"/>
    <property type="project" value="UniProtKB-SubCell"/>
</dbReference>
<dbReference type="GO" id="GO:0051321">
    <property type="term" value="P:meiotic cell cycle"/>
    <property type="evidence" value="ECO:0007669"/>
    <property type="project" value="UniProtKB-KW"/>
</dbReference>
<protein>
    <recommendedName>
        <fullName evidence="14">Centromere/kinetochore protein zw10</fullName>
    </recommendedName>
    <alternativeName>
        <fullName evidence="15">Mitotic 15 protein</fullName>
    </alternativeName>
</protein>
<evidence type="ECO:0000256" key="3">
    <source>
        <dbReference type="ARBA" id="ARBA00004629"/>
    </source>
</evidence>
<evidence type="ECO:0000256" key="5">
    <source>
        <dbReference type="ARBA" id="ARBA00022454"/>
    </source>
</evidence>
<evidence type="ECO:0000256" key="13">
    <source>
        <dbReference type="ARBA" id="ARBA00023328"/>
    </source>
</evidence>
<reference evidence="19" key="2">
    <citation type="submission" date="2025-05" db="UniProtKB">
        <authorList>
            <consortium name="EnsemblMetazoa"/>
        </authorList>
    </citation>
    <scope>IDENTIFICATION</scope>
    <source>
        <strain evidence="19">LVP_AGWG</strain>
    </source>
</reference>
<evidence type="ECO:0000256" key="12">
    <source>
        <dbReference type="ARBA" id="ARBA00023306"/>
    </source>
</evidence>
<evidence type="ECO:0000259" key="16">
    <source>
        <dbReference type="Pfam" id="PF20665"/>
    </source>
</evidence>
<dbReference type="GO" id="GO:0006888">
    <property type="term" value="P:endoplasmic reticulum to Golgi vesicle-mediated transport"/>
    <property type="evidence" value="ECO:0007669"/>
    <property type="project" value="TreeGrafter"/>
</dbReference>
<keyword evidence="13" id="KW-0137">Centromere</keyword>
<keyword evidence="12" id="KW-0131">Cell cycle</keyword>
<proteinExistence type="inferred from homology"/>
<evidence type="ECO:0000256" key="2">
    <source>
        <dbReference type="ARBA" id="ARBA00004496"/>
    </source>
</evidence>
<dbReference type="PANTHER" id="PTHR12205">
    <property type="entry name" value="CENTROMERE/KINETOCHORE PROTEIN ZW10"/>
    <property type="match status" value="1"/>
</dbReference>
<accession>A0A1S4FSJ1</accession>
<keyword evidence="5" id="KW-0158">Chromosome</keyword>
<evidence type="ECO:0000256" key="4">
    <source>
        <dbReference type="ARBA" id="ARBA00006245"/>
    </source>
</evidence>
<keyword evidence="10" id="KW-0539">Nucleus</keyword>
<keyword evidence="6" id="KW-0963">Cytoplasm</keyword>
<evidence type="ECO:0000256" key="7">
    <source>
        <dbReference type="ARBA" id="ARBA00022618"/>
    </source>
</evidence>
<evidence type="ECO:0000256" key="11">
    <source>
        <dbReference type="ARBA" id="ARBA00023254"/>
    </source>
</evidence>
<evidence type="ECO:0000256" key="8">
    <source>
        <dbReference type="ARBA" id="ARBA00022776"/>
    </source>
</evidence>
<feature type="domain" description="Centromere/kinetochore protein zw10 middle" evidence="16">
    <location>
        <begin position="193"/>
        <end position="386"/>
    </location>
</feature>
<feature type="domain" description="ZW10 C-terminal helical" evidence="18">
    <location>
        <begin position="549"/>
        <end position="693"/>
    </location>
</feature>
<dbReference type="InterPro" id="IPR048343">
    <property type="entry name" value="ZW10_C"/>
</dbReference>
<dbReference type="EnsemblMetazoa" id="AAEL011103-RB">
    <property type="protein sequence ID" value="AAEL011103-PB"/>
    <property type="gene ID" value="AAEL011103"/>
</dbReference>
<dbReference type="InterPro" id="IPR048344">
    <property type="entry name" value="Zw10_middle"/>
</dbReference>
<keyword evidence="11" id="KW-0469">Meiosis</keyword>
<evidence type="ECO:0000259" key="18">
    <source>
        <dbReference type="Pfam" id="PF22766"/>
    </source>
</evidence>
<keyword evidence="20" id="KW-1185">Reference proteome</keyword>
<gene>
    <name evidence="19" type="primary">5574373</name>
</gene>
<organism evidence="19 20">
    <name type="scientific">Aedes aegypti</name>
    <name type="common">Yellowfever mosquito</name>
    <name type="synonym">Culex aegypti</name>
    <dbReference type="NCBI Taxonomy" id="7159"/>
    <lineage>
        <taxon>Eukaryota</taxon>
        <taxon>Metazoa</taxon>
        <taxon>Ecdysozoa</taxon>
        <taxon>Arthropoda</taxon>
        <taxon>Hexapoda</taxon>
        <taxon>Insecta</taxon>
        <taxon>Pterygota</taxon>
        <taxon>Neoptera</taxon>
        <taxon>Endopterygota</taxon>
        <taxon>Diptera</taxon>
        <taxon>Nematocera</taxon>
        <taxon>Culicoidea</taxon>
        <taxon>Culicidae</taxon>
        <taxon>Culicinae</taxon>
        <taxon>Aedini</taxon>
        <taxon>Aedes</taxon>
        <taxon>Stegomyia</taxon>
    </lineage>
</organism>
<dbReference type="PANTHER" id="PTHR12205:SF0">
    <property type="entry name" value="CENTROMERE_KINETOCHORE PROTEIN ZW10 HOMOLOG"/>
    <property type="match status" value="1"/>
</dbReference>
<evidence type="ECO:0000313" key="19">
    <source>
        <dbReference type="EnsemblMetazoa" id="AAEL011103-PB"/>
    </source>
</evidence>
<keyword evidence="9" id="KW-0995">Kinetochore</keyword>
<keyword evidence="7" id="KW-0132">Cell division</keyword>
<dbReference type="Pfam" id="PF20665">
    <property type="entry name" value="Zw10_middle"/>
    <property type="match status" value="1"/>
</dbReference>
<evidence type="ECO:0000259" key="17">
    <source>
        <dbReference type="Pfam" id="PF20666"/>
    </source>
</evidence>
<dbReference type="Pfam" id="PF20666">
    <property type="entry name" value="ZW10_C"/>
    <property type="match status" value="1"/>
</dbReference>
<comment type="subcellular location">
    <subcellularLocation>
        <location evidence="3">Chromosome</location>
        <location evidence="3">Centromere</location>
        <location evidence="3">Kinetochore</location>
    </subcellularLocation>
    <subcellularLocation>
        <location evidence="2">Cytoplasm</location>
    </subcellularLocation>
    <subcellularLocation>
        <location evidence="1">Nucleus</location>
    </subcellularLocation>
</comment>
<sequence length="696" mass="80449">MATLDETMEVEFLKQDLDARKQISRIVSKIKDYQDKVKEIVSSYYVDFLPNCYDNMTIMKNGKMLEEEINKIVSMVNQDTAWQLSMAQEHIQQHREELSEAIVGYKTSYKLQTIHSLFEMIPRSGDDYQKLISILEKIKSLLNDGSDHVLPKLECYQSIRLRYHEEYQILLYNLNKKFESLIQFNEKPFQNTKAITIKIKKNEDQLHPVIVALVNTNYNVQRMCKFLMDNVFEPIITRPVSLTCNDDDGDFVTIQLSYQLKSTDELRPNYKIIFQRMMETFYCLGHMNIVISERQCIFSIIAKYIKGSLCKLLIENCLQNDIPDTIDEMNESSMVQSIQEFNKFLTEMLFLDHENDTVLDEYACKIGLLFQKKFCTNIVSTASDIMKKDLHDMVLVEERETHFSNGSDMFSSCMVSKSTVELKKLLDKILSEVSAAEKELSERLMKTIATILQRYCIEVEQNHEKLLLKIPQQTALYHNNCMYLSFWLQKNASKLGGNNSFMLIGSALRDQGTKTFNNQLQNQRSLLLQSLKGFELSNGIVELGPEPLKAVRQCIRQLDLLKSVWQTVLPEHVYKTSIGGLVTAFSAEIIRRIFNLEDITAEIGSGLVSVIDVIKEKAPLLFKDPTDITIVVKNWTKLMQLHKMLDASLIEITELWAEGKGPLTLNYKAEEIKHLIRALFQNTKHRQTCLSSIIQL</sequence>
<dbReference type="GO" id="GO:1990423">
    <property type="term" value="C:RZZ complex"/>
    <property type="evidence" value="ECO:0007669"/>
    <property type="project" value="TreeGrafter"/>
</dbReference>
<dbReference type="Pfam" id="PF22766">
    <property type="entry name" value="ZW10_C2"/>
    <property type="match status" value="1"/>
</dbReference>